<dbReference type="SMART" id="SM00231">
    <property type="entry name" value="FA58C"/>
    <property type="match status" value="1"/>
</dbReference>
<dbReference type="SUPFAM" id="SSF49785">
    <property type="entry name" value="Galactose-binding domain-like"/>
    <property type="match status" value="1"/>
</dbReference>
<keyword evidence="2" id="KW-0812">Transmembrane</keyword>
<evidence type="ECO:0000313" key="4">
    <source>
        <dbReference type="EMBL" id="GFJ94638.1"/>
    </source>
</evidence>
<dbReference type="Proteomes" id="UP000482960">
    <property type="component" value="Unassembled WGS sequence"/>
</dbReference>
<dbReference type="InterPro" id="IPR000421">
    <property type="entry name" value="FA58C"/>
</dbReference>
<proteinExistence type="predicted"/>
<accession>A0A6V8LIG1</accession>
<name>A0A6V8LIG1_9ACTN</name>
<dbReference type="InterPro" id="IPR008979">
    <property type="entry name" value="Galactose-bd-like_sf"/>
</dbReference>
<keyword evidence="5" id="KW-1185">Reference proteome</keyword>
<feature type="transmembrane region" description="Helical" evidence="2">
    <location>
        <begin position="70"/>
        <end position="91"/>
    </location>
</feature>
<reference evidence="4 5" key="1">
    <citation type="submission" date="2020-03" db="EMBL/GenBank/DDBJ databases">
        <title>Whole genome shotgun sequence of Phytohabitans rumicis NBRC 108638.</title>
        <authorList>
            <person name="Komaki H."/>
            <person name="Tamura T."/>
        </authorList>
    </citation>
    <scope>NUCLEOTIDE SEQUENCE [LARGE SCALE GENOMIC DNA]</scope>
    <source>
        <strain evidence="4 5">NBRC 108638</strain>
    </source>
</reference>
<organism evidence="4 5">
    <name type="scientific">Phytohabitans rumicis</name>
    <dbReference type="NCBI Taxonomy" id="1076125"/>
    <lineage>
        <taxon>Bacteria</taxon>
        <taxon>Bacillati</taxon>
        <taxon>Actinomycetota</taxon>
        <taxon>Actinomycetes</taxon>
        <taxon>Micromonosporales</taxon>
        <taxon>Micromonosporaceae</taxon>
    </lineage>
</organism>
<feature type="region of interest" description="Disordered" evidence="1">
    <location>
        <begin position="1"/>
        <end position="24"/>
    </location>
</feature>
<feature type="domain" description="F5/8 type C" evidence="3">
    <location>
        <begin position="160"/>
        <end position="299"/>
    </location>
</feature>
<evidence type="ECO:0000313" key="5">
    <source>
        <dbReference type="Proteomes" id="UP000482960"/>
    </source>
</evidence>
<comment type="caution">
    <text evidence="4">The sequence shown here is derived from an EMBL/GenBank/DDBJ whole genome shotgun (WGS) entry which is preliminary data.</text>
</comment>
<feature type="compositionally biased region" description="Low complexity" evidence="1">
    <location>
        <begin position="133"/>
        <end position="159"/>
    </location>
</feature>
<dbReference type="AlphaFoldDB" id="A0A6V8LIG1"/>
<reference evidence="4 5" key="2">
    <citation type="submission" date="2020-03" db="EMBL/GenBank/DDBJ databases">
        <authorList>
            <person name="Ichikawa N."/>
            <person name="Kimura A."/>
            <person name="Kitahashi Y."/>
            <person name="Uohara A."/>
        </authorList>
    </citation>
    <scope>NUCLEOTIDE SEQUENCE [LARGE SCALE GENOMIC DNA]</scope>
    <source>
        <strain evidence="4 5">NBRC 108638</strain>
    </source>
</reference>
<dbReference type="Pfam" id="PF00754">
    <property type="entry name" value="F5_F8_type_C"/>
    <property type="match status" value="1"/>
</dbReference>
<dbReference type="Gene3D" id="2.60.120.260">
    <property type="entry name" value="Galactose-binding domain-like"/>
    <property type="match status" value="1"/>
</dbReference>
<dbReference type="EMBL" id="BLPG01000001">
    <property type="protein sequence ID" value="GFJ94638.1"/>
    <property type="molecule type" value="Genomic_DNA"/>
</dbReference>
<feature type="region of interest" description="Disordered" evidence="1">
    <location>
        <begin position="95"/>
        <end position="203"/>
    </location>
</feature>
<feature type="compositionally biased region" description="Pro residues" evidence="1">
    <location>
        <begin position="121"/>
        <end position="132"/>
    </location>
</feature>
<sequence length="299" mass="30639">MPCSLPDVTDSAEPPDSEPAVAFASQRAASLRAMFPAGARTLSGGTAPVDDAPAPEPEPAAVPATRRRRWWLGAAIACAFALGAAAGIAAIRTTGDASASGPTQDTSAPVGLAPEATGPTPQTPAPSGPPTTLPAATGTIQSPPTGTSTPGAPSVSPTTARPTRLVGRPNPSRANLALHRPATASGSEGEPWPPAAAVDGKPDTRWSSAFTDGQWIAVDLGEVWTVTGVRLLWEHAYATQYRVEVSTDRRTWSTVYATSGGAGGTVSIDAGPVAARYVRVNCTRRSGSYGYSLFEFEVH</sequence>
<feature type="region of interest" description="Disordered" evidence="1">
    <location>
        <begin position="39"/>
        <end position="63"/>
    </location>
</feature>
<gene>
    <name evidence="4" type="ORF">Prum_082800</name>
</gene>
<protein>
    <recommendedName>
        <fullName evidence="3">F5/8 type C domain-containing protein</fullName>
    </recommendedName>
</protein>
<keyword evidence="2" id="KW-1133">Transmembrane helix</keyword>
<evidence type="ECO:0000259" key="3">
    <source>
        <dbReference type="PROSITE" id="PS50022"/>
    </source>
</evidence>
<keyword evidence="2" id="KW-0472">Membrane</keyword>
<dbReference type="PROSITE" id="PS50022">
    <property type="entry name" value="FA58C_3"/>
    <property type="match status" value="1"/>
</dbReference>
<evidence type="ECO:0000256" key="2">
    <source>
        <dbReference type="SAM" id="Phobius"/>
    </source>
</evidence>
<feature type="compositionally biased region" description="Polar residues" evidence="1">
    <location>
        <begin position="95"/>
        <end position="107"/>
    </location>
</feature>
<evidence type="ECO:0000256" key="1">
    <source>
        <dbReference type="SAM" id="MobiDB-lite"/>
    </source>
</evidence>